<evidence type="ECO:0000256" key="2">
    <source>
        <dbReference type="SAM" id="SignalP"/>
    </source>
</evidence>
<sequence length="156" mass="16098">MNAAPILSLLLLAAPLGALAQAGPLDLKLKDDPAFSAADPPGAYYGDHSGPVPRDIVPARSELDDGKAHLHGSFTTGMGYSTGYGSSTYHAADLSIGKAFTSEQGRTSVMRMDIHVSKGDGPFHGPYGDGDYGGGNRPGPRSAGGASMRWLQDAPE</sequence>
<name>G7UST4_PSEUP</name>
<dbReference type="OrthoDB" id="5975465at2"/>
<feature type="region of interest" description="Disordered" evidence="1">
    <location>
        <begin position="40"/>
        <end position="68"/>
    </location>
</feature>
<organism evidence="3 4">
    <name type="scientific">Pseudoxanthomonas spadix (strain BD-a59)</name>
    <dbReference type="NCBI Taxonomy" id="1045855"/>
    <lineage>
        <taxon>Bacteria</taxon>
        <taxon>Pseudomonadati</taxon>
        <taxon>Pseudomonadota</taxon>
        <taxon>Gammaproteobacteria</taxon>
        <taxon>Lysobacterales</taxon>
        <taxon>Lysobacteraceae</taxon>
        <taxon>Pseudoxanthomonas</taxon>
    </lineage>
</organism>
<keyword evidence="2" id="KW-0732">Signal</keyword>
<feature type="signal peptide" evidence="2">
    <location>
        <begin position="1"/>
        <end position="20"/>
    </location>
</feature>
<reference evidence="3 4" key="1">
    <citation type="journal article" date="2012" name="J. Bacteriol.">
        <title>Complete Genome Sequence of the BTEX-Degrading Bacterium Pseudoxanthomonas spadix BD-a59.</title>
        <authorList>
            <person name="Lee S.H."/>
            <person name="Jin H.M."/>
            <person name="Lee H.J."/>
            <person name="Kim J.M."/>
            <person name="Jeon C.O."/>
        </authorList>
    </citation>
    <scope>NUCLEOTIDE SEQUENCE [LARGE SCALE GENOMIC DNA]</scope>
    <source>
        <strain evidence="3 4">BD-a59</strain>
    </source>
</reference>
<dbReference type="HOGENOM" id="CLU_1651489_0_0_6"/>
<accession>G7UST4</accession>
<feature type="chain" id="PRO_5003504345" evidence="2">
    <location>
        <begin position="21"/>
        <end position="156"/>
    </location>
</feature>
<protein>
    <submittedName>
        <fullName evidence="3">Uncharacterized protein</fullName>
    </submittedName>
</protein>
<evidence type="ECO:0000313" key="4">
    <source>
        <dbReference type="Proteomes" id="UP000005870"/>
    </source>
</evidence>
<proteinExistence type="predicted"/>
<evidence type="ECO:0000313" key="3">
    <source>
        <dbReference type="EMBL" id="AER54795.1"/>
    </source>
</evidence>
<dbReference type="AlphaFoldDB" id="G7UST4"/>
<dbReference type="RefSeq" id="WP_014162116.1">
    <property type="nucleotide sequence ID" value="NC_016147.2"/>
</dbReference>
<gene>
    <name evidence="3" type="ordered locus">DSC_00710</name>
</gene>
<evidence type="ECO:0000256" key="1">
    <source>
        <dbReference type="SAM" id="MobiDB-lite"/>
    </source>
</evidence>
<dbReference type="Proteomes" id="UP000005870">
    <property type="component" value="Chromosome"/>
</dbReference>
<dbReference type="KEGG" id="psd:DSC_00710"/>
<dbReference type="EMBL" id="CP003093">
    <property type="protein sequence ID" value="AER54795.1"/>
    <property type="molecule type" value="Genomic_DNA"/>
</dbReference>
<keyword evidence="4" id="KW-1185">Reference proteome</keyword>
<dbReference type="STRING" id="1045855.DSC_00710"/>
<feature type="compositionally biased region" description="Gly residues" evidence="1">
    <location>
        <begin position="127"/>
        <end position="137"/>
    </location>
</feature>
<feature type="region of interest" description="Disordered" evidence="1">
    <location>
        <begin position="119"/>
        <end position="156"/>
    </location>
</feature>